<evidence type="ECO:0000256" key="4">
    <source>
        <dbReference type="ARBA" id="ARBA00020902"/>
    </source>
</evidence>
<name>A0AAU7XEB4_9HYPH</name>
<dbReference type="AlphaFoldDB" id="A0AAU7XEB4"/>
<evidence type="ECO:0000256" key="9">
    <source>
        <dbReference type="ARBA" id="ARBA00023098"/>
    </source>
</evidence>
<accession>A0AAU7XEB4</accession>
<evidence type="ECO:0000256" key="8">
    <source>
        <dbReference type="ARBA" id="ARBA00022679"/>
    </source>
</evidence>
<evidence type="ECO:0000256" key="1">
    <source>
        <dbReference type="ARBA" id="ARBA00002056"/>
    </source>
</evidence>
<dbReference type="InterPro" id="IPR003835">
    <property type="entry name" value="Glyco_trans_19"/>
</dbReference>
<evidence type="ECO:0000256" key="3">
    <source>
        <dbReference type="ARBA" id="ARBA00012687"/>
    </source>
</evidence>
<dbReference type="Pfam" id="PF02684">
    <property type="entry name" value="LpxB"/>
    <property type="match status" value="1"/>
</dbReference>
<protein>
    <recommendedName>
        <fullName evidence="4 11">Lipid-A-disaccharide synthase</fullName>
        <ecNumber evidence="3 11">2.4.1.182</ecNumber>
    </recommendedName>
</protein>
<evidence type="ECO:0000256" key="5">
    <source>
        <dbReference type="ARBA" id="ARBA00022516"/>
    </source>
</evidence>
<proteinExistence type="inferred from homology"/>
<keyword evidence="6" id="KW-0441">Lipid A biosynthesis</keyword>
<evidence type="ECO:0000256" key="6">
    <source>
        <dbReference type="ARBA" id="ARBA00022556"/>
    </source>
</evidence>
<keyword evidence="7 12" id="KW-0328">Glycosyltransferase</keyword>
<evidence type="ECO:0000256" key="11">
    <source>
        <dbReference type="NCBIfam" id="TIGR00215"/>
    </source>
</evidence>
<reference evidence="12" key="1">
    <citation type="submission" date="2024-06" db="EMBL/GenBank/DDBJ databases">
        <title>Methylostella associata gen. nov., sp. nov., a novel Ancalomicrobiaceae-affiliated facultatively methylotrophic bacteria that feed on methanotrophs of the genus Methylococcus.</title>
        <authorList>
            <person name="Saltykova V."/>
            <person name="Danilova O.V."/>
            <person name="Oshkin I.Y."/>
            <person name="Belova S.E."/>
            <person name="Pimenov N.V."/>
            <person name="Dedysh S.N."/>
        </authorList>
    </citation>
    <scope>NUCLEOTIDE SEQUENCE</scope>
    <source>
        <strain evidence="12">S20</strain>
    </source>
</reference>
<dbReference type="GO" id="GO:0016020">
    <property type="term" value="C:membrane"/>
    <property type="evidence" value="ECO:0007669"/>
    <property type="project" value="GOC"/>
</dbReference>
<dbReference type="NCBIfam" id="TIGR00215">
    <property type="entry name" value="lpxB"/>
    <property type="match status" value="1"/>
</dbReference>
<keyword evidence="5" id="KW-0444">Lipid biosynthesis</keyword>
<comment type="similarity">
    <text evidence="2">Belongs to the LpxB family.</text>
</comment>
<dbReference type="RefSeq" id="WP_407051282.1">
    <property type="nucleotide sequence ID" value="NZ_CP158568.1"/>
</dbReference>
<dbReference type="GO" id="GO:0008915">
    <property type="term" value="F:lipid-A-disaccharide synthase activity"/>
    <property type="evidence" value="ECO:0007669"/>
    <property type="project" value="UniProtKB-UniRule"/>
</dbReference>
<dbReference type="PANTHER" id="PTHR30372">
    <property type="entry name" value="LIPID-A-DISACCHARIDE SYNTHASE"/>
    <property type="match status" value="1"/>
</dbReference>
<gene>
    <name evidence="12" type="primary">lpxB</name>
    <name evidence="12" type="ORF">ABS361_08145</name>
</gene>
<keyword evidence="9" id="KW-0443">Lipid metabolism</keyword>
<organism evidence="12">
    <name type="scientific">Methyloraptor flagellatus</name>
    <dbReference type="NCBI Taxonomy" id="3162530"/>
    <lineage>
        <taxon>Bacteria</taxon>
        <taxon>Pseudomonadati</taxon>
        <taxon>Pseudomonadota</taxon>
        <taxon>Alphaproteobacteria</taxon>
        <taxon>Hyphomicrobiales</taxon>
        <taxon>Ancalomicrobiaceae</taxon>
        <taxon>Methyloraptor</taxon>
    </lineage>
</organism>
<evidence type="ECO:0000313" key="12">
    <source>
        <dbReference type="EMBL" id="XBY46185.1"/>
    </source>
</evidence>
<comment type="catalytic activity">
    <reaction evidence="10">
        <text>a lipid X + a UDP-2-N,3-O-bis[(3R)-3-hydroxyacyl]-alpha-D-glucosamine = a lipid A disaccharide + UDP + H(+)</text>
        <dbReference type="Rhea" id="RHEA:67828"/>
        <dbReference type="ChEBI" id="CHEBI:15378"/>
        <dbReference type="ChEBI" id="CHEBI:58223"/>
        <dbReference type="ChEBI" id="CHEBI:137748"/>
        <dbReference type="ChEBI" id="CHEBI:176338"/>
        <dbReference type="ChEBI" id="CHEBI:176343"/>
        <dbReference type="EC" id="2.4.1.182"/>
    </reaction>
</comment>
<evidence type="ECO:0000256" key="2">
    <source>
        <dbReference type="ARBA" id="ARBA00007868"/>
    </source>
</evidence>
<dbReference type="SUPFAM" id="SSF53756">
    <property type="entry name" value="UDP-Glycosyltransferase/glycogen phosphorylase"/>
    <property type="match status" value="1"/>
</dbReference>
<evidence type="ECO:0000256" key="10">
    <source>
        <dbReference type="ARBA" id="ARBA00048975"/>
    </source>
</evidence>
<dbReference type="GO" id="GO:0005543">
    <property type="term" value="F:phospholipid binding"/>
    <property type="evidence" value="ECO:0007669"/>
    <property type="project" value="TreeGrafter"/>
</dbReference>
<dbReference type="KEGG" id="mflg:ABS361_08145"/>
<dbReference type="EC" id="2.4.1.182" evidence="3 11"/>
<dbReference type="EMBL" id="CP158568">
    <property type="protein sequence ID" value="XBY46185.1"/>
    <property type="molecule type" value="Genomic_DNA"/>
</dbReference>
<evidence type="ECO:0000256" key="7">
    <source>
        <dbReference type="ARBA" id="ARBA00022676"/>
    </source>
</evidence>
<keyword evidence="8 12" id="KW-0808">Transferase</keyword>
<dbReference type="PANTHER" id="PTHR30372:SF4">
    <property type="entry name" value="LIPID-A-DISACCHARIDE SYNTHASE, MITOCHONDRIAL-RELATED"/>
    <property type="match status" value="1"/>
</dbReference>
<dbReference type="GO" id="GO:0009245">
    <property type="term" value="P:lipid A biosynthetic process"/>
    <property type="evidence" value="ECO:0007669"/>
    <property type="project" value="UniProtKB-UniRule"/>
</dbReference>
<sequence length="419" mass="43931">MTDFDAIASGDGMTPAGGRTPRIFIVAGESSGDALGAALMQGLRARLGAVDFVGVGGPAMTAAGLASLFPMSDIAVMGIGPVLARLPTIFNRIKITREAALAARPDALVLIDSPDFCHRIAAPLRAAMPDLPIVLYVSPTVWAWRPGRAKKIAAFTDRLLALLPFEPAAHAVLGGPPTTYVGHPFIEKRDLVRPATPRTAPLGAGRRPRIVVLPGSRTGEIRRLMAPFGAALGLLRDRIGPFDLTLPAVDHVRPAIEAAVAGWPVAPTLVAGEAAKFEAFRTADAALAASGTVTLELALAGLPTVAAYKLDALGRVVKRFLDIPEPVRPLLKVRSAILPNLIVGEKAVPEFIDEDCTPENLAGALAALLRDSPERRAQIDAFARLEAVMALPGGRSPSDVAAEAVVATMAQRRNLLPKP</sequence>
<comment type="function">
    <text evidence="1">Condensation of UDP-2,3-diacylglucosamine and 2,3-diacylglucosamine-1-phosphate to form lipid A disaccharide, a precursor of lipid A, a phosphorylated glycolipid that anchors the lipopolysaccharide to the outer membrane of the cell.</text>
</comment>